<gene>
    <name evidence="8" type="ORF">P3W85_40085</name>
</gene>
<dbReference type="InterPro" id="IPR001789">
    <property type="entry name" value="Sig_transdc_resp-reg_receiver"/>
</dbReference>
<feature type="modified residue" description="4-aspartylphosphate" evidence="4">
    <location>
        <position position="51"/>
    </location>
</feature>
<dbReference type="SMART" id="SM00448">
    <property type="entry name" value="REC"/>
    <property type="match status" value="1"/>
</dbReference>
<feature type="domain" description="Response regulatory" evidence="6">
    <location>
        <begin position="2"/>
        <end position="117"/>
    </location>
</feature>
<accession>A0ABT6B573</accession>
<dbReference type="InterPro" id="IPR011006">
    <property type="entry name" value="CheY-like_superfamily"/>
</dbReference>
<dbReference type="Gene3D" id="3.40.50.2300">
    <property type="match status" value="1"/>
</dbReference>
<feature type="DNA-binding region" description="OmpR/PhoB-type" evidence="5">
    <location>
        <begin position="128"/>
        <end position="227"/>
    </location>
</feature>
<dbReference type="SMART" id="SM00862">
    <property type="entry name" value="Trans_reg_C"/>
    <property type="match status" value="1"/>
</dbReference>
<dbReference type="Pfam" id="PF00486">
    <property type="entry name" value="Trans_reg_C"/>
    <property type="match status" value="1"/>
</dbReference>
<evidence type="ECO:0000256" key="3">
    <source>
        <dbReference type="ARBA" id="ARBA00023125"/>
    </source>
</evidence>
<dbReference type="PANTHER" id="PTHR48111:SF40">
    <property type="entry name" value="PHOSPHATE REGULON TRANSCRIPTIONAL REGULATORY PROTEIN PHOB"/>
    <property type="match status" value="1"/>
</dbReference>
<protein>
    <submittedName>
        <fullName evidence="8">Response regulator transcription factor</fullName>
    </submittedName>
</protein>
<dbReference type="Proteomes" id="UP001216674">
    <property type="component" value="Unassembled WGS sequence"/>
</dbReference>
<dbReference type="RefSeq" id="WP_276268881.1">
    <property type="nucleotide sequence ID" value="NZ_JARJLM010000651.1"/>
</dbReference>
<keyword evidence="2" id="KW-0902">Two-component regulatory system</keyword>
<dbReference type="InterPro" id="IPR036388">
    <property type="entry name" value="WH-like_DNA-bd_sf"/>
</dbReference>
<name>A0ABT6B573_9BURK</name>
<evidence type="ECO:0000256" key="2">
    <source>
        <dbReference type="ARBA" id="ARBA00023012"/>
    </source>
</evidence>
<dbReference type="InterPro" id="IPR001867">
    <property type="entry name" value="OmpR/PhoB-type_DNA-bd"/>
</dbReference>
<dbReference type="SUPFAM" id="SSF46894">
    <property type="entry name" value="C-terminal effector domain of the bipartite response regulators"/>
    <property type="match status" value="1"/>
</dbReference>
<sequence>MKIALLADRSVQAKAIADSLSRAGVSCHTYHASRELFHGIDRSGYDVLLIDHELADMPAAEAVRAVRGVYRCETPVMVLSEKRDEDSVVDTLHAGADDYMIRPLRSRELVARLHALRRRTAPHPRAWHPAVTVGPYALDCLSHQATFEGRPVALTSKEFELAVLLFGNVGHVMSHAHIERAVWGCPLPPMSRSLASLVSRLRRALALKPRHGVVISGVYGQGYRLDEVGPEMERLPPPGAG</sequence>
<evidence type="ECO:0000259" key="6">
    <source>
        <dbReference type="PROSITE" id="PS50110"/>
    </source>
</evidence>
<evidence type="ECO:0000256" key="4">
    <source>
        <dbReference type="PROSITE-ProRule" id="PRU00169"/>
    </source>
</evidence>
<proteinExistence type="predicted"/>
<keyword evidence="1 4" id="KW-0597">Phosphoprotein</keyword>
<evidence type="ECO:0000256" key="1">
    <source>
        <dbReference type="ARBA" id="ARBA00022553"/>
    </source>
</evidence>
<dbReference type="PROSITE" id="PS50110">
    <property type="entry name" value="RESPONSE_REGULATORY"/>
    <property type="match status" value="1"/>
</dbReference>
<evidence type="ECO:0000313" key="8">
    <source>
        <dbReference type="EMBL" id="MDF3839096.1"/>
    </source>
</evidence>
<evidence type="ECO:0000256" key="5">
    <source>
        <dbReference type="PROSITE-ProRule" id="PRU01091"/>
    </source>
</evidence>
<dbReference type="InterPro" id="IPR016032">
    <property type="entry name" value="Sig_transdc_resp-reg_C-effctor"/>
</dbReference>
<keyword evidence="9" id="KW-1185">Reference proteome</keyword>
<organism evidence="8 9">
    <name type="scientific">Cupriavidus basilensis</name>
    <dbReference type="NCBI Taxonomy" id="68895"/>
    <lineage>
        <taxon>Bacteria</taxon>
        <taxon>Pseudomonadati</taxon>
        <taxon>Pseudomonadota</taxon>
        <taxon>Betaproteobacteria</taxon>
        <taxon>Burkholderiales</taxon>
        <taxon>Burkholderiaceae</taxon>
        <taxon>Cupriavidus</taxon>
    </lineage>
</organism>
<reference evidence="8 9" key="1">
    <citation type="submission" date="2023-03" db="EMBL/GenBank/DDBJ databases">
        <title>Draft assemblies of triclosan tolerant bacteria isolated from returned activated sludge.</title>
        <authorList>
            <person name="Van Hamelsveld S."/>
        </authorList>
    </citation>
    <scope>NUCLEOTIDE SEQUENCE [LARGE SCALE GENOMIC DNA]</scope>
    <source>
        <strain evidence="8 9">GW210010_S58</strain>
    </source>
</reference>
<dbReference type="SUPFAM" id="SSF52172">
    <property type="entry name" value="CheY-like"/>
    <property type="match status" value="1"/>
</dbReference>
<dbReference type="Pfam" id="PF00072">
    <property type="entry name" value="Response_reg"/>
    <property type="match status" value="1"/>
</dbReference>
<dbReference type="CDD" id="cd00383">
    <property type="entry name" value="trans_reg_C"/>
    <property type="match status" value="1"/>
</dbReference>
<dbReference type="PANTHER" id="PTHR48111">
    <property type="entry name" value="REGULATOR OF RPOS"/>
    <property type="match status" value="1"/>
</dbReference>
<evidence type="ECO:0000259" key="7">
    <source>
        <dbReference type="PROSITE" id="PS51755"/>
    </source>
</evidence>
<dbReference type="EMBL" id="JARJLM010000651">
    <property type="protein sequence ID" value="MDF3839096.1"/>
    <property type="molecule type" value="Genomic_DNA"/>
</dbReference>
<dbReference type="InterPro" id="IPR039420">
    <property type="entry name" value="WalR-like"/>
</dbReference>
<dbReference type="PROSITE" id="PS51755">
    <property type="entry name" value="OMPR_PHOB"/>
    <property type="match status" value="1"/>
</dbReference>
<keyword evidence="3 5" id="KW-0238">DNA-binding</keyword>
<evidence type="ECO:0000313" key="9">
    <source>
        <dbReference type="Proteomes" id="UP001216674"/>
    </source>
</evidence>
<dbReference type="Gene3D" id="1.10.10.10">
    <property type="entry name" value="Winged helix-like DNA-binding domain superfamily/Winged helix DNA-binding domain"/>
    <property type="match status" value="1"/>
</dbReference>
<feature type="domain" description="OmpR/PhoB-type" evidence="7">
    <location>
        <begin position="128"/>
        <end position="227"/>
    </location>
</feature>
<comment type="caution">
    <text evidence="8">The sequence shown here is derived from an EMBL/GenBank/DDBJ whole genome shotgun (WGS) entry which is preliminary data.</text>
</comment>